<accession>A0A0A9H3U1</accession>
<reference evidence="1" key="2">
    <citation type="journal article" date="2015" name="Data Brief">
        <title>Shoot transcriptome of the giant reed, Arundo donax.</title>
        <authorList>
            <person name="Barrero R.A."/>
            <person name="Guerrero F.D."/>
            <person name="Moolhuijzen P."/>
            <person name="Goolsby J.A."/>
            <person name="Tidwell J."/>
            <person name="Bellgard S.E."/>
            <person name="Bellgard M.I."/>
        </authorList>
    </citation>
    <scope>NUCLEOTIDE SEQUENCE</scope>
    <source>
        <tissue evidence="1">Shoot tissue taken approximately 20 cm above the soil surface</tissue>
    </source>
</reference>
<proteinExistence type="predicted"/>
<name>A0A0A9H3U1_ARUDO</name>
<evidence type="ECO:0000313" key="1">
    <source>
        <dbReference type="EMBL" id="JAE27533.1"/>
    </source>
</evidence>
<organism evidence="1">
    <name type="scientific">Arundo donax</name>
    <name type="common">Giant reed</name>
    <name type="synonym">Donax arundinaceus</name>
    <dbReference type="NCBI Taxonomy" id="35708"/>
    <lineage>
        <taxon>Eukaryota</taxon>
        <taxon>Viridiplantae</taxon>
        <taxon>Streptophyta</taxon>
        <taxon>Embryophyta</taxon>
        <taxon>Tracheophyta</taxon>
        <taxon>Spermatophyta</taxon>
        <taxon>Magnoliopsida</taxon>
        <taxon>Liliopsida</taxon>
        <taxon>Poales</taxon>
        <taxon>Poaceae</taxon>
        <taxon>PACMAD clade</taxon>
        <taxon>Arundinoideae</taxon>
        <taxon>Arundineae</taxon>
        <taxon>Arundo</taxon>
    </lineage>
</organism>
<protein>
    <submittedName>
        <fullName evidence="1">Uncharacterized protein</fullName>
    </submittedName>
</protein>
<sequence>MLCLIRTEHLKTLHNNCYNSEQSCDISSFCYVLLISKLM</sequence>
<dbReference type="EMBL" id="GBRH01170363">
    <property type="protein sequence ID" value="JAE27533.1"/>
    <property type="molecule type" value="Transcribed_RNA"/>
</dbReference>
<dbReference type="AlphaFoldDB" id="A0A0A9H3U1"/>
<reference evidence="1" key="1">
    <citation type="submission" date="2014-09" db="EMBL/GenBank/DDBJ databases">
        <authorList>
            <person name="Magalhaes I.L.F."/>
            <person name="Oliveira U."/>
            <person name="Santos F.R."/>
            <person name="Vidigal T.H.D.A."/>
            <person name="Brescovit A.D."/>
            <person name="Santos A.J."/>
        </authorList>
    </citation>
    <scope>NUCLEOTIDE SEQUENCE</scope>
    <source>
        <tissue evidence="1">Shoot tissue taken approximately 20 cm above the soil surface</tissue>
    </source>
</reference>